<organism evidence="8 9">
    <name type="scientific">Tritrichomonas musculus</name>
    <dbReference type="NCBI Taxonomy" id="1915356"/>
    <lineage>
        <taxon>Eukaryota</taxon>
        <taxon>Metamonada</taxon>
        <taxon>Parabasalia</taxon>
        <taxon>Tritrichomonadida</taxon>
        <taxon>Tritrichomonadidae</taxon>
        <taxon>Tritrichomonas</taxon>
    </lineage>
</organism>
<dbReference type="PANTHER" id="PTHR46621">
    <property type="entry name" value="SNRNA-ACTIVATING PROTEIN COMPLEX SUBUNIT 4"/>
    <property type="match status" value="1"/>
</dbReference>
<keyword evidence="2" id="KW-0238">DNA-binding</keyword>
<dbReference type="InterPro" id="IPR051575">
    <property type="entry name" value="Myb-like_DNA-bd"/>
</dbReference>
<keyword evidence="4" id="KW-0539">Nucleus</keyword>
<dbReference type="InterPro" id="IPR009057">
    <property type="entry name" value="Homeodomain-like_sf"/>
</dbReference>
<feature type="domain" description="HTH myb-type" evidence="6">
    <location>
        <begin position="1"/>
        <end position="58"/>
    </location>
</feature>
<gene>
    <name evidence="7" type="ORF">M9Y10_019445</name>
    <name evidence="8" type="ORF">M9Y10_031757</name>
</gene>
<dbReference type="PROSITE" id="PS51294">
    <property type="entry name" value="HTH_MYB"/>
    <property type="match status" value="2"/>
</dbReference>
<evidence type="ECO:0000313" key="8">
    <source>
        <dbReference type="EMBL" id="KAK8839408.1"/>
    </source>
</evidence>
<evidence type="ECO:0000259" key="6">
    <source>
        <dbReference type="PROSITE" id="PS51294"/>
    </source>
</evidence>
<evidence type="ECO:0000256" key="2">
    <source>
        <dbReference type="ARBA" id="ARBA00023125"/>
    </source>
</evidence>
<dbReference type="InterPro" id="IPR017930">
    <property type="entry name" value="Myb_dom"/>
</dbReference>
<feature type="domain" description="HTH myb-type" evidence="6">
    <location>
        <begin position="62"/>
        <end position="109"/>
    </location>
</feature>
<sequence>MLELKDYRNKFTKQEDEYLLSLTRRYGPKRWKFIANQIPGKTGRQCRDRYVNYLRDGIGNHPWTEDEDYLLHIKVKEMGTHWSKISQFFKGRSANNIKNRWYTYHLTKKIRFKKNAHKQNNQILYFNMNDYSNFMNNQILQFQQMNQMQNTQNIIHYPNNLSSQTIYSSPPPSYLYTGNAYMNNNNDYFNINNSNKNNIILKNNSDNNLNNIHPNNNCDIKPLLINDITLQNNLFNSNNHRNIINRNINDSQDNIKYGEDKNNLPTAKILDPLKKRIPSIHELLNLNSEF</sequence>
<keyword evidence="9" id="KW-1185">Reference proteome</keyword>
<comment type="caution">
    <text evidence="8">The sequence shown here is derived from an EMBL/GenBank/DDBJ whole genome shotgun (WGS) entry which is preliminary data.</text>
</comment>
<dbReference type="CDD" id="cd00167">
    <property type="entry name" value="SANT"/>
    <property type="match status" value="2"/>
</dbReference>
<keyword evidence="1" id="KW-0805">Transcription regulation</keyword>
<evidence type="ECO:0000256" key="1">
    <source>
        <dbReference type="ARBA" id="ARBA00023015"/>
    </source>
</evidence>
<dbReference type="Proteomes" id="UP001470230">
    <property type="component" value="Unassembled WGS sequence"/>
</dbReference>
<evidence type="ECO:0000256" key="3">
    <source>
        <dbReference type="ARBA" id="ARBA00023163"/>
    </source>
</evidence>
<feature type="domain" description="Myb-like" evidence="5">
    <location>
        <begin position="8"/>
        <end position="54"/>
    </location>
</feature>
<dbReference type="SMART" id="SM00717">
    <property type="entry name" value="SANT"/>
    <property type="match status" value="2"/>
</dbReference>
<evidence type="ECO:0000313" key="9">
    <source>
        <dbReference type="Proteomes" id="UP001470230"/>
    </source>
</evidence>
<name>A0ABR2GZQ1_9EUKA</name>
<dbReference type="EMBL" id="JAPFFF010000051">
    <property type="protein sequence ID" value="KAK8839408.1"/>
    <property type="molecule type" value="Genomic_DNA"/>
</dbReference>
<evidence type="ECO:0000259" key="5">
    <source>
        <dbReference type="PROSITE" id="PS50090"/>
    </source>
</evidence>
<dbReference type="SUPFAM" id="SSF46689">
    <property type="entry name" value="Homeodomain-like"/>
    <property type="match status" value="1"/>
</dbReference>
<accession>A0ABR2GZQ1</accession>
<dbReference type="Gene3D" id="1.10.10.60">
    <property type="entry name" value="Homeodomain-like"/>
    <property type="match status" value="2"/>
</dbReference>
<dbReference type="Pfam" id="PF00249">
    <property type="entry name" value="Myb_DNA-binding"/>
    <property type="match status" value="2"/>
</dbReference>
<proteinExistence type="predicted"/>
<dbReference type="InterPro" id="IPR001005">
    <property type="entry name" value="SANT/Myb"/>
</dbReference>
<feature type="domain" description="Myb-like" evidence="5">
    <location>
        <begin position="55"/>
        <end position="105"/>
    </location>
</feature>
<evidence type="ECO:0000313" key="7">
    <source>
        <dbReference type="EMBL" id="KAK8835019.1"/>
    </source>
</evidence>
<evidence type="ECO:0008006" key="10">
    <source>
        <dbReference type="Google" id="ProtNLM"/>
    </source>
</evidence>
<dbReference type="PANTHER" id="PTHR46621:SF1">
    <property type="entry name" value="SNRNA-ACTIVATING PROTEIN COMPLEX SUBUNIT 4"/>
    <property type="match status" value="1"/>
</dbReference>
<protein>
    <recommendedName>
        <fullName evidence="10">Myb-like DNA-binding domain containing protein</fullName>
    </recommendedName>
</protein>
<keyword evidence="3" id="KW-0804">Transcription</keyword>
<dbReference type="EMBL" id="JAPFFF010000249">
    <property type="protein sequence ID" value="KAK8835019.1"/>
    <property type="molecule type" value="Genomic_DNA"/>
</dbReference>
<dbReference type="PROSITE" id="PS50090">
    <property type="entry name" value="MYB_LIKE"/>
    <property type="match status" value="2"/>
</dbReference>
<evidence type="ECO:0000256" key="4">
    <source>
        <dbReference type="ARBA" id="ARBA00023242"/>
    </source>
</evidence>
<reference evidence="8 9" key="1">
    <citation type="submission" date="2024-04" db="EMBL/GenBank/DDBJ databases">
        <title>Tritrichomonas musculus Genome.</title>
        <authorList>
            <person name="Alves-Ferreira E."/>
            <person name="Grigg M."/>
            <person name="Lorenzi H."/>
            <person name="Galac M."/>
        </authorList>
    </citation>
    <scope>NUCLEOTIDE SEQUENCE [LARGE SCALE GENOMIC DNA]</scope>
    <source>
        <strain evidence="8 9">EAF2021</strain>
    </source>
</reference>